<dbReference type="RefSeq" id="WP_075726256.1">
    <property type="nucleotide sequence ID" value="NZ_CP009245.1"/>
</dbReference>
<keyword evidence="2 5" id="KW-0812">Transmembrane</keyword>
<reference evidence="7 8" key="1">
    <citation type="submission" date="2014-08" db="EMBL/GenBank/DDBJ databases">
        <title>Complete genome sequence of Corynebacterium aquilae S-613T(T) (=DSM 44791(T)), isolated from the choana of a healthy golden eagle.</title>
        <authorList>
            <person name="Ruckert C."/>
            <person name="Albersmeier A."/>
            <person name="Winkler A."/>
            <person name="Kalinowski J."/>
        </authorList>
    </citation>
    <scope>NUCLEOTIDE SEQUENCE [LARGE SCALE GENOMIC DNA]</scope>
    <source>
        <strain evidence="7 8">S-613</strain>
    </source>
</reference>
<dbReference type="GO" id="GO:0140359">
    <property type="term" value="F:ABC-type transporter activity"/>
    <property type="evidence" value="ECO:0007669"/>
    <property type="project" value="InterPro"/>
</dbReference>
<evidence type="ECO:0000256" key="3">
    <source>
        <dbReference type="ARBA" id="ARBA00022989"/>
    </source>
</evidence>
<feature type="transmembrane region" description="Helical" evidence="5">
    <location>
        <begin position="116"/>
        <end position="143"/>
    </location>
</feature>
<evidence type="ECO:0000313" key="7">
    <source>
        <dbReference type="EMBL" id="APT84802.1"/>
    </source>
</evidence>
<feature type="domain" description="ABC-2 type transporter transmembrane" evidence="6">
    <location>
        <begin position="32"/>
        <end position="201"/>
    </location>
</feature>
<feature type="transmembrane region" description="Helical" evidence="5">
    <location>
        <begin position="44"/>
        <end position="63"/>
    </location>
</feature>
<feature type="transmembrane region" description="Helical" evidence="5">
    <location>
        <begin position="75"/>
        <end position="95"/>
    </location>
</feature>
<evidence type="ECO:0000259" key="6">
    <source>
        <dbReference type="Pfam" id="PF01061"/>
    </source>
</evidence>
<keyword evidence="4 5" id="KW-0472">Membrane</keyword>
<dbReference type="InterPro" id="IPR051784">
    <property type="entry name" value="Nod_factor_ABC_transporter"/>
</dbReference>
<dbReference type="EMBL" id="CP009245">
    <property type="protein sequence ID" value="APT84802.1"/>
    <property type="molecule type" value="Genomic_DNA"/>
</dbReference>
<dbReference type="InterPro" id="IPR013525">
    <property type="entry name" value="ABC2_TM"/>
</dbReference>
<evidence type="ECO:0000256" key="5">
    <source>
        <dbReference type="SAM" id="Phobius"/>
    </source>
</evidence>
<dbReference type="Proteomes" id="UP000185478">
    <property type="component" value="Chromosome"/>
</dbReference>
<dbReference type="PANTHER" id="PTHR43229:SF2">
    <property type="entry name" value="NODULATION PROTEIN J"/>
    <property type="match status" value="1"/>
</dbReference>
<dbReference type="PANTHER" id="PTHR43229">
    <property type="entry name" value="NODULATION PROTEIN J"/>
    <property type="match status" value="1"/>
</dbReference>
<protein>
    <submittedName>
        <fullName evidence="7">Multidrug ABC transporter permease</fullName>
    </submittedName>
</protein>
<dbReference type="AlphaFoldDB" id="A0A1L7CG17"/>
<dbReference type="STRING" id="1431546.CAQU_06680"/>
<evidence type="ECO:0000256" key="2">
    <source>
        <dbReference type="ARBA" id="ARBA00022692"/>
    </source>
</evidence>
<keyword evidence="3 5" id="KW-1133">Transmembrane helix</keyword>
<dbReference type="KEGG" id="caqu:CAQU_06680"/>
<sequence length="259" mass="27076">MSDTTTFAPGTFTPDTRRSSIASMVASQAMIESKLFLRHGEQQLLSLIIPLLSLIALAKTSVIDTPNPIDVAFPLTLAISVMSSGFTGQAIAVAFDRRYGALKRIGASGVPPWTIISGKIVAVIAVAIVQTIILTITALILGWHPTATGVATALVVLLFGVAAFTGLGLLVGGTLNAEVVLALANLIWFVLVGLSSFVVVRSAGDIHPMLNIVPSVALADGFEEAFMGHLPLMHIGVLAIWAILGGAAATKFFRFTSKD</sequence>
<accession>A0A1L7CG17</accession>
<evidence type="ECO:0000313" key="8">
    <source>
        <dbReference type="Proteomes" id="UP000185478"/>
    </source>
</evidence>
<dbReference type="GO" id="GO:0016020">
    <property type="term" value="C:membrane"/>
    <property type="evidence" value="ECO:0007669"/>
    <property type="project" value="UniProtKB-SubCell"/>
</dbReference>
<comment type="subcellular location">
    <subcellularLocation>
        <location evidence="1">Membrane</location>
        <topology evidence="1">Multi-pass membrane protein</topology>
    </subcellularLocation>
</comment>
<evidence type="ECO:0000256" key="1">
    <source>
        <dbReference type="ARBA" id="ARBA00004141"/>
    </source>
</evidence>
<keyword evidence="8" id="KW-1185">Reference proteome</keyword>
<evidence type="ECO:0000256" key="4">
    <source>
        <dbReference type="ARBA" id="ARBA00023136"/>
    </source>
</evidence>
<name>A0A1L7CG17_9CORY</name>
<proteinExistence type="predicted"/>
<gene>
    <name evidence="7" type="ORF">CAQU_06680</name>
</gene>
<dbReference type="Pfam" id="PF01061">
    <property type="entry name" value="ABC2_membrane"/>
    <property type="match status" value="1"/>
</dbReference>
<feature type="transmembrane region" description="Helical" evidence="5">
    <location>
        <begin position="179"/>
        <end position="200"/>
    </location>
</feature>
<organism evidence="7 8">
    <name type="scientific">Corynebacterium aquilae DSM 44791</name>
    <dbReference type="NCBI Taxonomy" id="1431546"/>
    <lineage>
        <taxon>Bacteria</taxon>
        <taxon>Bacillati</taxon>
        <taxon>Actinomycetota</taxon>
        <taxon>Actinomycetes</taxon>
        <taxon>Mycobacteriales</taxon>
        <taxon>Corynebacteriaceae</taxon>
        <taxon>Corynebacterium</taxon>
    </lineage>
</organism>
<feature type="transmembrane region" description="Helical" evidence="5">
    <location>
        <begin position="232"/>
        <end position="253"/>
    </location>
</feature>
<feature type="transmembrane region" description="Helical" evidence="5">
    <location>
        <begin position="149"/>
        <end position="172"/>
    </location>
</feature>